<reference evidence="1 2" key="1">
    <citation type="submission" date="2015-01" db="EMBL/GenBank/DDBJ databases">
        <title>Draft Genome Sequences of Four Bacillus thermoamylovorans Strains, Isolated From Food Products.</title>
        <authorList>
            <person name="Krawcyk A.O."/>
            <person name="Berendsen E.M."/>
            <person name="Eijlander R.T."/>
            <person name="de Jong A."/>
            <person name="Wells-Bennik M."/>
            <person name="Kuipers O.P."/>
        </authorList>
    </citation>
    <scope>NUCLEOTIDE SEQUENCE [LARGE SCALE GENOMIC DNA]</scope>
    <source>
        <strain evidence="1 2">B4167</strain>
    </source>
</reference>
<gene>
    <name evidence="1" type="ORF">B4167_1721</name>
</gene>
<sequence length="97" mass="11529">MATTSLIVVFLRRKTSFFGDETRSRRRFETENAIFWRRHPFSSSFCGGKLPFLVTRPVLVVVLRPKMLFFGDDTLSRRRFCAEISTFWRRHPFSSSF</sequence>
<evidence type="ECO:0008006" key="3">
    <source>
        <dbReference type="Google" id="ProtNLM"/>
    </source>
</evidence>
<dbReference type="AlphaFoldDB" id="A0ABD4AAZ4"/>
<evidence type="ECO:0000313" key="2">
    <source>
        <dbReference type="Proteomes" id="UP000032076"/>
    </source>
</evidence>
<accession>A0ABD4AAZ4</accession>
<dbReference type="Proteomes" id="UP000032076">
    <property type="component" value="Unassembled WGS sequence"/>
</dbReference>
<dbReference type="EMBL" id="JXLU01000018">
    <property type="protein sequence ID" value="KIO73996.1"/>
    <property type="molecule type" value="Genomic_DNA"/>
</dbReference>
<name>A0ABD4AAZ4_9BACI</name>
<organism evidence="1 2">
    <name type="scientific">Caldibacillus thermoamylovorans</name>
    <dbReference type="NCBI Taxonomy" id="35841"/>
    <lineage>
        <taxon>Bacteria</taxon>
        <taxon>Bacillati</taxon>
        <taxon>Bacillota</taxon>
        <taxon>Bacilli</taxon>
        <taxon>Bacillales</taxon>
        <taxon>Bacillaceae</taxon>
        <taxon>Caldibacillus</taxon>
    </lineage>
</organism>
<comment type="caution">
    <text evidence="1">The sequence shown here is derived from an EMBL/GenBank/DDBJ whole genome shotgun (WGS) entry which is preliminary data.</text>
</comment>
<evidence type="ECO:0000313" key="1">
    <source>
        <dbReference type="EMBL" id="KIO73996.1"/>
    </source>
</evidence>
<protein>
    <recommendedName>
        <fullName evidence="3">Secreted protein</fullName>
    </recommendedName>
</protein>
<proteinExistence type="predicted"/>